<dbReference type="AlphaFoldDB" id="A0AB34J341"/>
<keyword evidence="3" id="KW-1185">Reference proteome</keyword>
<evidence type="ECO:0000313" key="2">
    <source>
        <dbReference type="EMBL" id="KAL1511744.1"/>
    </source>
</evidence>
<name>A0AB34J341_PRYPA</name>
<sequence>MPLGYGRPDFDGLADGPAGSMPYPEFLTKVKSKEVEGVVFMPPSGNEAYAIINGKSVRIGKGWPVEVANSWSSPTWVVRILQNEGIPYSYNYDLRPAPKTYPKPGEKKPVEQYVPAGKM</sequence>
<comment type="caution">
    <text evidence="2">The sequence shown here is derived from an EMBL/GenBank/DDBJ whole genome shotgun (WGS) entry which is preliminary data.</text>
</comment>
<feature type="region of interest" description="Disordered" evidence="1">
    <location>
        <begin position="98"/>
        <end position="119"/>
    </location>
</feature>
<dbReference type="Proteomes" id="UP001515480">
    <property type="component" value="Unassembled WGS sequence"/>
</dbReference>
<gene>
    <name evidence="2" type="ORF">AB1Y20_005032</name>
</gene>
<evidence type="ECO:0000256" key="1">
    <source>
        <dbReference type="SAM" id="MobiDB-lite"/>
    </source>
</evidence>
<evidence type="ECO:0000313" key="3">
    <source>
        <dbReference type="Proteomes" id="UP001515480"/>
    </source>
</evidence>
<reference evidence="2 3" key="1">
    <citation type="journal article" date="2024" name="Science">
        <title>Giant polyketide synthase enzymes in the biosynthesis of giant marine polyether toxins.</title>
        <authorList>
            <person name="Fallon T.R."/>
            <person name="Shende V.V."/>
            <person name="Wierzbicki I.H."/>
            <person name="Pendleton A.L."/>
            <person name="Watervoot N.F."/>
            <person name="Auber R.P."/>
            <person name="Gonzalez D.J."/>
            <person name="Wisecaver J.H."/>
            <person name="Moore B.S."/>
        </authorList>
    </citation>
    <scope>NUCLEOTIDE SEQUENCE [LARGE SCALE GENOMIC DNA]</scope>
    <source>
        <strain evidence="2 3">12B1</strain>
    </source>
</reference>
<organism evidence="2 3">
    <name type="scientific">Prymnesium parvum</name>
    <name type="common">Toxic golden alga</name>
    <dbReference type="NCBI Taxonomy" id="97485"/>
    <lineage>
        <taxon>Eukaryota</taxon>
        <taxon>Haptista</taxon>
        <taxon>Haptophyta</taxon>
        <taxon>Prymnesiophyceae</taxon>
        <taxon>Prymnesiales</taxon>
        <taxon>Prymnesiaceae</taxon>
        <taxon>Prymnesium</taxon>
    </lineage>
</organism>
<protein>
    <submittedName>
        <fullName evidence="2">Uncharacterized protein</fullName>
    </submittedName>
</protein>
<dbReference type="EMBL" id="JBGBPQ010000013">
    <property type="protein sequence ID" value="KAL1511744.1"/>
    <property type="molecule type" value="Genomic_DNA"/>
</dbReference>
<proteinExistence type="predicted"/>
<accession>A0AB34J341</accession>